<accession>A0A0B5EW89</accession>
<gene>
    <name evidence="3" type="ORF">SLNWT_1971</name>
</gene>
<evidence type="ECO:0000313" key="4">
    <source>
        <dbReference type="Proteomes" id="UP000031523"/>
    </source>
</evidence>
<sequence>MAASTTPDIHQHPDIIDLKARSEAAAASPASQAAEALCLLAGLFLAASPWIVGFSGLTALTITNLIAGLAFAFLSMGMGNVYERTHSMSWAAAGIGVWTILAPWVISGDMSTTRTVLCNVITGGVMCLAALATAGLAFGGGRKR</sequence>
<feature type="domain" description="SPW repeat-containing integral membrane" evidence="2">
    <location>
        <begin position="35"/>
        <end position="131"/>
    </location>
</feature>
<feature type="transmembrane region" description="Helical" evidence="1">
    <location>
        <begin position="119"/>
        <end position="139"/>
    </location>
</feature>
<keyword evidence="1" id="KW-1133">Transmembrane helix</keyword>
<evidence type="ECO:0000259" key="2">
    <source>
        <dbReference type="Pfam" id="PF03779"/>
    </source>
</evidence>
<dbReference type="AlphaFoldDB" id="A0A0B5EW89"/>
<protein>
    <recommendedName>
        <fullName evidence="2">SPW repeat-containing integral membrane domain-containing protein</fullName>
    </recommendedName>
</protein>
<name>A0A0B5EW89_STRA4</name>
<keyword evidence="4" id="KW-1185">Reference proteome</keyword>
<dbReference type="Pfam" id="PF03779">
    <property type="entry name" value="SPW"/>
    <property type="match status" value="1"/>
</dbReference>
<proteinExistence type="predicted"/>
<dbReference type="InterPro" id="IPR005530">
    <property type="entry name" value="SPW"/>
</dbReference>
<dbReference type="EMBL" id="CP010519">
    <property type="protein sequence ID" value="AJE82347.1"/>
    <property type="molecule type" value="Genomic_DNA"/>
</dbReference>
<organism evidence="3 4">
    <name type="scientific">Streptomyces albus (strain ATCC 21838 / DSM 41398 / FERM P-419 / JCM 4703 / NBRC 107858)</name>
    <dbReference type="NCBI Taxonomy" id="1081613"/>
    <lineage>
        <taxon>Bacteria</taxon>
        <taxon>Bacillati</taxon>
        <taxon>Actinomycetota</taxon>
        <taxon>Actinomycetes</taxon>
        <taxon>Kitasatosporales</taxon>
        <taxon>Streptomycetaceae</taxon>
        <taxon>Streptomyces</taxon>
    </lineage>
</organism>
<keyword evidence="1" id="KW-0472">Membrane</keyword>
<keyword evidence="1" id="KW-0812">Transmembrane</keyword>
<feature type="transmembrane region" description="Helical" evidence="1">
    <location>
        <begin position="88"/>
        <end position="107"/>
    </location>
</feature>
<feature type="transmembrane region" description="Helical" evidence="1">
    <location>
        <begin position="50"/>
        <end position="76"/>
    </location>
</feature>
<evidence type="ECO:0000256" key="1">
    <source>
        <dbReference type="SAM" id="Phobius"/>
    </source>
</evidence>
<dbReference type="Proteomes" id="UP000031523">
    <property type="component" value="Chromosome"/>
</dbReference>
<dbReference type="KEGG" id="sals:SLNWT_1971"/>
<reference evidence="3 4" key="1">
    <citation type="submission" date="2015-01" db="EMBL/GenBank/DDBJ databases">
        <title>Enhanced salinomycin production by adjusting the supply of polyketide extender units in Streptomyce albus DSM 41398.</title>
        <authorList>
            <person name="Lu C."/>
        </authorList>
    </citation>
    <scope>NUCLEOTIDE SEQUENCE [LARGE SCALE GENOMIC DNA]</scope>
    <source>
        <strain evidence="4">ATCC 21838 / DSM 41398 / FERM P-419 / JCM 4703 / NBRC 107858</strain>
    </source>
</reference>
<evidence type="ECO:0000313" key="3">
    <source>
        <dbReference type="EMBL" id="AJE82347.1"/>
    </source>
</evidence>